<name>R7W234_AEGTA</name>
<evidence type="ECO:0000256" key="1">
    <source>
        <dbReference type="ARBA" id="ARBA00004123"/>
    </source>
</evidence>
<evidence type="ECO:0000313" key="8">
    <source>
        <dbReference type="EnsemblPlants" id="EMT01087"/>
    </source>
</evidence>
<dbReference type="Pfam" id="PF00240">
    <property type="entry name" value="ubiquitin"/>
    <property type="match status" value="1"/>
</dbReference>
<keyword evidence="6" id="KW-0832">Ubl conjugation</keyword>
<accession>R7W234</accession>
<proteinExistence type="inferred from homology"/>
<dbReference type="PRINTS" id="PR00348">
    <property type="entry name" value="UBIQUITIN"/>
</dbReference>
<dbReference type="AlphaFoldDB" id="R7W234"/>
<comment type="similarity">
    <text evidence="3">Belongs to the ubiquitin family.</text>
</comment>
<dbReference type="SMART" id="SM00213">
    <property type="entry name" value="UBQ"/>
    <property type="match status" value="1"/>
</dbReference>
<sequence length="572" mass="65099">MMLTLQADYINTSHPSFIGGSKAIVQAHLQVRTARLPAMVVRRVVEALLFGAQYSPQARTSYYNIVKKNVEDFIPKAIIRFLMQIFVKTLTGKTITLEVESSDTIDNVKAKIQDKEGIPPDQQRLMLAGKQLQDGRTLADYNIQKEATIHLALRLRGGVSATGLPDTCLLEICRRIWCEIDQIFMSKACRDWHSALDNSLRLNAQQHPPLIQAQLPWLLRVRGDPSVVGDPTSVEDPSRMELTCFPNGREPCNCDINCLCRHPADGIYHVHRTRLPENITEARFYGSFEGRHLFLALEGTSGHRLRSLRTATVSGPPDGLNCVGGAIVHYYSDGRAYRRAAFWRLGRTQPMLTRSPFPFLNEDYEDIMWHNGAFHLLLSSECVNVFVLQLTEHGDGISFENGLIMMVDARHFNNEVIIGRYILVSRGELLLVLRISGDSDSFRVFQLKELDTPRGLTTHEWTELEDLDERVLFVGKGSGRSYEKSEFPGFGEGGFLFFLDDEYLNDVPRSVVMNGPYRGLITGCWRIRKSTRRDIEMVDGHWKVKVLFDKCIEYVFLDQYYARHSPPVWCLP</sequence>
<evidence type="ECO:0000256" key="3">
    <source>
        <dbReference type="ARBA" id="ARBA00008430"/>
    </source>
</evidence>
<dbReference type="InterPro" id="IPR029071">
    <property type="entry name" value="Ubiquitin-like_domsf"/>
</dbReference>
<evidence type="ECO:0000256" key="2">
    <source>
        <dbReference type="ARBA" id="ARBA00004496"/>
    </source>
</evidence>
<dbReference type="GO" id="GO:0003729">
    <property type="term" value="F:mRNA binding"/>
    <property type="evidence" value="ECO:0007669"/>
    <property type="project" value="UniProtKB-ARBA"/>
</dbReference>
<dbReference type="InterPro" id="IPR050158">
    <property type="entry name" value="Ubiquitin_ubiquitin-like"/>
</dbReference>
<dbReference type="PROSITE" id="PS00299">
    <property type="entry name" value="UBIQUITIN_1"/>
    <property type="match status" value="1"/>
</dbReference>
<dbReference type="PANTHER" id="PTHR10666">
    <property type="entry name" value="UBIQUITIN"/>
    <property type="match status" value="1"/>
</dbReference>
<dbReference type="InterPro" id="IPR019954">
    <property type="entry name" value="Ubiquitin_CS"/>
</dbReference>
<keyword evidence="4" id="KW-0963">Cytoplasm</keyword>
<dbReference type="Pfam" id="PF03478">
    <property type="entry name" value="Beta-prop_KIB1-4"/>
    <property type="match status" value="1"/>
</dbReference>
<dbReference type="PROSITE" id="PS50053">
    <property type="entry name" value="UBIQUITIN_2"/>
    <property type="match status" value="1"/>
</dbReference>
<organism evidence="8">
    <name type="scientific">Aegilops tauschii</name>
    <name type="common">Tausch's goatgrass</name>
    <name type="synonym">Aegilops squarrosa</name>
    <dbReference type="NCBI Taxonomy" id="37682"/>
    <lineage>
        <taxon>Eukaryota</taxon>
        <taxon>Viridiplantae</taxon>
        <taxon>Streptophyta</taxon>
        <taxon>Embryophyta</taxon>
        <taxon>Tracheophyta</taxon>
        <taxon>Spermatophyta</taxon>
        <taxon>Magnoliopsida</taxon>
        <taxon>Liliopsida</taxon>
        <taxon>Poales</taxon>
        <taxon>Poaceae</taxon>
        <taxon>BOP clade</taxon>
        <taxon>Pooideae</taxon>
        <taxon>Triticodae</taxon>
        <taxon>Triticeae</taxon>
        <taxon>Triticinae</taxon>
        <taxon>Aegilops</taxon>
    </lineage>
</organism>
<dbReference type="Gene3D" id="3.10.20.90">
    <property type="entry name" value="Phosphatidylinositol 3-kinase Catalytic Subunit, Chain A, domain 1"/>
    <property type="match status" value="1"/>
</dbReference>
<dbReference type="InterPro" id="IPR005174">
    <property type="entry name" value="KIB1-4_b-propeller"/>
</dbReference>
<dbReference type="FunFam" id="3.10.20.90:FF:000016">
    <property type="entry name" value="Polyubiquitin 3"/>
    <property type="match status" value="1"/>
</dbReference>
<protein>
    <submittedName>
        <fullName evidence="8">Ubiquitin</fullName>
    </submittedName>
</protein>
<evidence type="ECO:0000256" key="4">
    <source>
        <dbReference type="ARBA" id="ARBA00022490"/>
    </source>
</evidence>
<dbReference type="GO" id="GO:0005525">
    <property type="term" value="F:GTP binding"/>
    <property type="evidence" value="ECO:0007669"/>
    <property type="project" value="InterPro"/>
</dbReference>
<evidence type="ECO:0000256" key="7">
    <source>
        <dbReference type="ARBA" id="ARBA00023242"/>
    </source>
</evidence>
<dbReference type="InterPro" id="IPR019956">
    <property type="entry name" value="Ubiquitin_dom"/>
</dbReference>
<dbReference type="SUPFAM" id="SSF54236">
    <property type="entry name" value="Ubiquitin-like"/>
    <property type="match status" value="1"/>
</dbReference>
<evidence type="ECO:0000256" key="6">
    <source>
        <dbReference type="ARBA" id="ARBA00022843"/>
    </source>
</evidence>
<keyword evidence="7" id="KW-0539">Nucleus</keyword>
<dbReference type="InterPro" id="IPR000626">
    <property type="entry name" value="Ubiquitin-like_dom"/>
</dbReference>
<keyword evidence="5" id="KW-1017">Isopeptide bond</keyword>
<evidence type="ECO:0000256" key="5">
    <source>
        <dbReference type="ARBA" id="ARBA00022499"/>
    </source>
</evidence>
<dbReference type="CDD" id="cd01803">
    <property type="entry name" value="Ubl_ubiquitin"/>
    <property type="match status" value="1"/>
</dbReference>
<comment type="subcellular location">
    <subcellularLocation>
        <location evidence="2">Cytoplasm</location>
    </subcellularLocation>
    <subcellularLocation>
        <location evidence="1">Nucleus</location>
    </subcellularLocation>
</comment>
<dbReference type="EnsemblPlants" id="EMT01087">
    <property type="protein sequence ID" value="EMT01087"/>
    <property type="gene ID" value="F775_08666"/>
</dbReference>
<dbReference type="GO" id="GO:0005634">
    <property type="term" value="C:nucleus"/>
    <property type="evidence" value="ECO:0007669"/>
    <property type="project" value="UniProtKB-SubCell"/>
</dbReference>
<dbReference type="GO" id="GO:0003924">
    <property type="term" value="F:GTPase activity"/>
    <property type="evidence" value="ECO:0007669"/>
    <property type="project" value="InterPro"/>
</dbReference>
<reference evidence="8" key="1">
    <citation type="submission" date="2015-06" db="UniProtKB">
        <authorList>
            <consortium name="EnsemblPlants"/>
        </authorList>
    </citation>
    <scope>IDENTIFICATION</scope>
</reference>
<dbReference type="GO" id="GO:0005737">
    <property type="term" value="C:cytoplasm"/>
    <property type="evidence" value="ECO:0007669"/>
    <property type="project" value="UniProtKB-SubCell"/>
</dbReference>